<dbReference type="OrthoDB" id="270206at2759"/>
<comment type="caution">
    <text evidence="3">The sequence shown here is derived from an EMBL/GenBank/DDBJ whole genome shotgun (WGS) entry which is preliminary data.</text>
</comment>
<dbReference type="InterPro" id="IPR017850">
    <property type="entry name" value="Alkaline_phosphatase_core_sf"/>
</dbReference>
<dbReference type="EMBL" id="LJSK01000107">
    <property type="protein sequence ID" value="KPI86992.1"/>
    <property type="molecule type" value="Genomic_DNA"/>
</dbReference>
<feature type="transmembrane region" description="Helical" evidence="2">
    <location>
        <begin position="79"/>
        <end position="98"/>
    </location>
</feature>
<evidence type="ECO:0000313" key="3">
    <source>
        <dbReference type="EMBL" id="KPI86992.1"/>
    </source>
</evidence>
<evidence type="ECO:0000256" key="2">
    <source>
        <dbReference type="SAM" id="Phobius"/>
    </source>
</evidence>
<keyword evidence="2" id="KW-1133">Transmembrane helix</keyword>
<dbReference type="Proteomes" id="UP000038009">
    <property type="component" value="Unassembled WGS sequence"/>
</dbReference>
<dbReference type="VEuPathDB" id="TriTrypDB:Lsey_0107_0110"/>
<evidence type="ECO:0000313" key="4">
    <source>
        <dbReference type="Proteomes" id="UP000038009"/>
    </source>
</evidence>
<accession>A0A0N1I453</accession>
<evidence type="ECO:0000256" key="1">
    <source>
        <dbReference type="SAM" id="MobiDB-lite"/>
    </source>
</evidence>
<name>A0A0N1I453_LEPSE</name>
<dbReference type="Gene3D" id="3.40.720.10">
    <property type="entry name" value="Alkaline Phosphatase, subunit A"/>
    <property type="match status" value="2"/>
</dbReference>
<keyword evidence="4" id="KW-1185">Reference proteome</keyword>
<keyword evidence="2" id="KW-0812">Transmembrane</keyword>
<keyword evidence="2" id="KW-0472">Membrane</keyword>
<sequence length="522" mass="55029">MFGDTYKSDGVTGDVTENGHKRVASTAKSIVRPTPSRNAAGGADASGQPHAPHTVKDIIKALDEEQDLSGPKGGCCSRIFVPFLVASLFIIIFVAIIYTNGSGRDVEAAPRVAVIVMEGFSGTVFHSLMQSGVHLPNIAAMLSGQRGVWAECATATQPSCARAVIVENASTGEVYISAAAAATSIFSGVPPRTHHVFNRTLQGMSAYATTSKRYPSFAKRVRDAGKRVSVMASSTVLNSLSIATGSCSEPGVLDMECGVSQAEVLASGVDEFSGNIHLDCLASSTCSVNSRILKTATNPSQCSDGHAEAQFTRQLNSLFGGLAYPSPSQKVAVQSAIADNLDDAVFIFHWNALAVRAASPLLPNFQYSASSPEYVAQAYLIDAMVGQVISYVRDRARSQKENWLVIGIADHGGSDKSFSSPTPHTTSEDAIAFFMATYTSNAKGYVALAPLERPVTQLDVLPTVLTWLNVAPYDDATNEVINSKNLTVASPTVEAQVAERKVLEGLVQGICGSGMSLTDCSS</sequence>
<dbReference type="AlphaFoldDB" id="A0A0N1I453"/>
<feature type="region of interest" description="Disordered" evidence="1">
    <location>
        <begin position="1"/>
        <end position="51"/>
    </location>
</feature>
<protein>
    <submittedName>
        <fullName evidence="3">Uncharacterized protein</fullName>
    </submittedName>
</protein>
<reference evidence="3 4" key="1">
    <citation type="journal article" date="2015" name="PLoS Pathog.">
        <title>Leptomonas seymouri: Adaptations to the Dixenous Life Cycle Analyzed by Genome Sequencing, Transcriptome Profiling and Co-infection with Leishmania donovani.</title>
        <authorList>
            <person name="Kraeva N."/>
            <person name="Butenko A."/>
            <person name="Hlavacova J."/>
            <person name="Kostygov A."/>
            <person name="Myskova J."/>
            <person name="Grybchuk D."/>
            <person name="Lestinova T."/>
            <person name="Votypka J."/>
            <person name="Volf P."/>
            <person name="Opperdoes F."/>
            <person name="Flegontov P."/>
            <person name="Lukes J."/>
            <person name="Yurchenko V."/>
        </authorList>
    </citation>
    <scope>NUCLEOTIDE SEQUENCE [LARGE SCALE GENOMIC DNA]</scope>
    <source>
        <strain evidence="3 4">ATCC 30220</strain>
    </source>
</reference>
<dbReference type="OMA" id="MQNTVAD"/>
<organism evidence="3 4">
    <name type="scientific">Leptomonas seymouri</name>
    <dbReference type="NCBI Taxonomy" id="5684"/>
    <lineage>
        <taxon>Eukaryota</taxon>
        <taxon>Discoba</taxon>
        <taxon>Euglenozoa</taxon>
        <taxon>Kinetoplastea</taxon>
        <taxon>Metakinetoplastina</taxon>
        <taxon>Trypanosomatida</taxon>
        <taxon>Trypanosomatidae</taxon>
        <taxon>Leishmaniinae</taxon>
        <taxon>Leptomonas</taxon>
    </lineage>
</organism>
<gene>
    <name evidence="3" type="ORF">ABL78_3945</name>
</gene>
<dbReference type="SUPFAM" id="SSF53649">
    <property type="entry name" value="Alkaline phosphatase-like"/>
    <property type="match status" value="1"/>
</dbReference>
<proteinExistence type="predicted"/>